<evidence type="ECO:0000256" key="4">
    <source>
        <dbReference type="ARBA" id="ARBA00022475"/>
    </source>
</evidence>
<dbReference type="EMBL" id="FNYD01000009">
    <property type="protein sequence ID" value="SEJ94908.1"/>
    <property type="molecule type" value="Genomic_DNA"/>
</dbReference>
<dbReference type="GO" id="GO:0015689">
    <property type="term" value="P:molybdate ion transport"/>
    <property type="evidence" value="ECO:0007669"/>
    <property type="project" value="InterPro"/>
</dbReference>
<evidence type="ECO:0000256" key="13">
    <source>
        <dbReference type="PIRSR" id="PIRSR004846-1"/>
    </source>
</evidence>
<evidence type="ECO:0000256" key="8">
    <source>
        <dbReference type="ARBA" id="ARBA00023245"/>
    </source>
</evidence>
<dbReference type="GO" id="GO:0030973">
    <property type="term" value="F:molybdate ion binding"/>
    <property type="evidence" value="ECO:0007669"/>
    <property type="project" value="TreeGrafter"/>
</dbReference>
<dbReference type="NCBIfam" id="TIGR01256">
    <property type="entry name" value="modA"/>
    <property type="match status" value="1"/>
</dbReference>
<dbReference type="FunFam" id="3.40.190.10:FF:000030">
    <property type="entry name" value="Molybdate ABC transporter substrate-binding protein"/>
    <property type="match status" value="1"/>
</dbReference>
<comment type="function">
    <text evidence="9">Involved in the transport of molybdenum into the cell. Part of the binding-protein-dependent transport system ModABCD.</text>
</comment>
<evidence type="ECO:0000256" key="3">
    <source>
        <dbReference type="ARBA" id="ARBA00022448"/>
    </source>
</evidence>
<feature type="binding site" evidence="13">
    <location>
        <position position="150"/>
    </location>
    <ligand>
        <name>molybdate</name>
        <dbReference type="ChEBI" id="CHEBI:36264"/>
    </ligand>
</feature>
<evidence type="ECO:0000256" key="12">
    <source>
        <dbReference type="ARBA" id="ARBA00078141"/>
    </source>
</evidence>
<comment type="subunit">
    <text evidence="10">The complex is composed of two ATP-binding proteins (ModC), two transmembrane proteins (ModB) and a solute-binding protein (ModA).</text>
</comment>
<keyword evidence="8" id="KW-0826">Tungsten</keyword>
<evidence type="ECO:0000256" key="10">
    <source>
        <dbReference type="ARBA" id="ARBA00062515"/>
    </source>
</evidence>
<evidence type="ECO:0000313" key="14">
    <source>
        <dbReference type="EMBL" id="SEJ94908.1"/>
    </source>
</evidence>
<evidence type="ECO:0000256" key="6">
    <source>
        <dbReference type="ARBA" id="ARBA00022729"/>
    </source>
</evidence>
<comment type="subcellular location">
    <subcellularLocation>
        <location evidence="1">Cell membrane</location>
    </subcellularLocation>
</comment>
<dbReference type="GO" id="GO:0030288">
    <property type="term" value="C:outer membrane-bounded periplasmic space"/>
    <property type="evidence" value="ECO:0007669"/>
    <property type="project" value="TreeGrafter"/>
</dbReference>
<feature type="binding site" evidence="13">
    <location>
        <position position="38"/>
    </location>
    <ligand>
        <name>molybdate</name>
        <dbReference type="ChEBI" id="CHEBI:36264"/>
    </ligand>
</feature>
<keyword evidence="3" id="KW-0813">Transport</keyword>
<keyword evidence="5 13" id="KW-0479">Metal-binding</keyword>
<dbReference type="PIRSF" id="PIRSF004846">
    <property type="entry name" value="ModA"/>
    <property type="match status" value="1"/>
</dbReference>
<evidence type="ECO:0000256" key="2">
    <source>
        <dbReference type="ARBA" id="ARBA00009175"/>
    </source>
</evidence>
<reference evidence="14 15" key="1">
    <citation type="submission" date="2016-10" db="EMBL/GenBank/DDBJ databases">
        <authorList>
            <person name="de Groot N.N."/>
        </authorList>
    </citation>
    <scope>NUCLEOTIDE SEQUENCE [LARGE SCALE GENOMIC DNA]</scope>
    <source>
        <strain evidence="14 15">DSM 29340</strain>
    </source>
</reference>
<dbReference type="AlphaFoldDB" id="A0A1H7CZ19"/>
<protein>
    <recommendedName>
        <fullName evidence="11">Molybdate-binding protein ModA</fullName>
    </recommendedName>
    <alternativeName>
        <fullName evidence="12">Molybdate/tungstate-binding protein ModA</fullName>
    </alternativeName>
</protein>
<dbReference type="InterPro" id="IPR005950">
    <property type="entry name" value="ModA"/>
</dbReference>
<name>A0A1H7CZ19_9RHOB</name>
<evidence type="ECO:0000256" key="1">
    <source>
        <dbReference type="ARBA" id="ARBA00004236"/>
    </source>
</evidence>
<keyword evidence="13" id="KW-0500">Molybdenum</keyword>
<keyword evidence="4" id="KW-1003">Cell membrane</keyword>
<feature type="binding site" evidence="13">
    <location>
        <position position="195"/>
    </location>
    <ligand>
        <name>molybdate</name>
        <dbReference type="ChEBI" id="CHEBI:36264"/>
    </ligand>
</feature>
<evidence type="ECO:0000256" key="11">
    <source>
        <dbReference type="ARBA" id="ARBA00073171"/>
    </source>
</evidence>
<dbReference type="OrthoDB" id="9785015at2"/>
<gene>
    <name evidence="14" type="ORF">SAMN05444007_10990</name>
</gene>
<dbReference type="Pfam" id="PF13531">
    <property type="entry name" value="SBP_bac_11"/>
    <property type="match status" value="1"/>
</dbReference>
<dbReference type="GO" id="GO:0005886">
    <property type="term" value="C:plasma membrane"/>
    <property type="evidence" value="ECO:0007669"/>
    <property type="project" value="UniProtKB-SubCell"/>
</dbReference>
<sequence length="259" mass="26689">MFQSGTLRGPILCLAVLLGLVLPGVARAEAVTVFAAASLKTALDEIAALYTAETGQKVVASHAGSSALARQIQQGAPADLFISASPDWMDQLQDAGRMDAASRFDLAGNRLVLIAHDAQAAPLDIGPEMDLSDRLEGGRLAMALVDAVPAGIYGKAALQQLGQWRAVAPHVAQADNVRAALALVATGAAPLGIVYATDAAVEPRVRVLGRFPDGSHPPIRYPAAAVAGRTGEAAAFLSHLRGAAAQEVLARHGFVPVTE</sequence>
<evidence type="ECO:0000256" key="7">
    <source>
        <dbReference type="ARBA" id="ARBA00023136"/>
    </source>
</evidence>
<dbReference type="SUPFAM" id="SSF53850">
    <property type="entry name" value="Periplasmic binding protein-like II"/>
    <property type="match status" value="1"/>
</dbReference>
<dbReference type="Gene3D" id="3.40.190.10">
    <property type="entry name" value="Periplasmic binding protein-like II"/>
    <property type="match status" value="2"/>
</dbReference>
<evidence type="ECO:0000313" key="15">
    <source>
        <dbReference type="Proteomes" id="UP000199379"/>
    </source>
</evidence>
<dbReference type="GO" id="GO:0046872">
    <property type="term" value="F:metal ion binding"/>
    <property type="evidence" value="ECO:0007669"/>
    <property type="project" value="UniProtKB-KW"/>
</dbReference>
<dbReference type="PANTHER" id="PTHR30632:SF17">
    <property type="entry name" value="MOLYBDATE-BINDING PROTEIN MODA"/>
    <property type="match status" value="1"/>
</dbReference>
<keyword evidence="6" id="KW-0732">Signal</keyword>
<organism evidence="14 15">
    <name type="scientific">Cribrihabitans marinus</name>
    <dbReference type="NCBI Taxonomy" id="1227549"/>
    <lineage>
        <taxon>Bacteria</taxon>
        <taxon>Pseudomonadati</taxon>
        <taxon>Pseudomonadota</taxon>
        <taxon>Alphaproteobacteria</taxon>
        <taxon>Rhodobacterales</taxon>
        <taxon>Paracoccaceae</taxon>
        <taxon>Cribrihabitans</taxon>
    </lineage>
</organism>
<feature type="binding site" evidence="13">
    <location>
        <position position="65"/>
    </location>
    <ligand>
        <name>molybdate</name>
        <dbReference type="ChEBI" id="CHEBI:36264"/>
    </ligand>
</feature>
<evidence type="ECO:0000256" key="5">
    <source>
        <dbReference type="ARBA" id="ARBA00022723"/>
    </source>
</evidence>
<evidence type="ECO:0000256" key="9">
    <source>
        <dbReference type="ARBA" id="ARBA00056002"/>
    </source>
</evidence>
<dbReference type="Proteomes" id="UP000199379">
    <property type="component" value="Unassembled WGS sequence"/>
</dbReference>
<dbReference type="InterPro" id="IPR050682">
    <property type="entry name" value="ModA/WtpA"/>
</dbReference>
<dbReference type="STRING" id="1227549.SAMN05444007_10990"/>
<comment type="similarity">
    <text evidence="2">Belongs to the bacterial solute-binding protein ModA family.</text>
</comment>
<proteinExistence type="inferred from homology"/>
<feature type="binding site" evidence="13">
    <location>
        <position position="177"/>
    </location>
    <ligand>
        <name>molybdate</name>
        <dbReference type="ChEBI" id="CHEBI:36264"/>
    </ligand>
</feature>
<dbReference type="PANTHER" id="PTHR30632">
    <property type="entry name" value="MOLYBDATE-BINDING PERIPLASMIC PROTEIN"/>
    <property type="match status" value="1"/>
</dbReference>
<accession>A0A1H7CZ19</accession>
<keyword evidence="7" id="KW-0472">Membrane</keyword>
<dbReference type="RefSeq" id="WP_092369059.1">
    <property type="nucleotide sequence ID" value="NZ_BMGV01000009.1"/>
</dbReference>
<keyword evidence="15" id="KW-1185">Reference proteome</keyword>